<dbReference type="InterPro" id="IPR036890">
    <property type="entry name" value="HATPase_C_sf"/>
</dbReference>
<comment type="caution">
    <text evidence="10">The sequence shown here is derived from an EMBL/GenBank/DDBJ whole genome shotgun (WGS) entry which is preliminary data.</text>
</comment>
<feature type="domain" description="Histidine kinase/HSP90-like ATPase" evidence="8">
    <location>
        <begin position="513"/>
        <end position="616"/>
    </location>
</feature>
<dbReference type="EC" id="2.7.13.3" evidence="2"/>
<dbReference type="Pfam" id="PF02518">
    <property type="entry name" value="HATPase_c"/>
    <property type="match status" value="1"/>
</dbReference>
<feature type="domain" description="Nitrate/nitrite sensing protein" evidence="9">
    <location>
        <begin position="58"/>
        <end position="290"/>
    </location>
</feature>
<accession>A0ABR7LG69</accession>
<reference evidence="10 11" key="1">
    <citation type="submission" date="2020-06" db="EMBL/GenBank/DDBJ databases">
        <title>Actinokineospora xiongansis sp. nov., isolated from soil of Baiyangdian.</title>
        <authorList>
            <person name="Zhang X."/>
        </authorList>
    </citation>
    <scope>NUCLEOTIDE SEQUENCE [LARGE SCALE GENOMIC DNA]</scope>
    <source>
        <strain evidence="10 11">HBU206404</strain>
    </source>
</reference>
<evidence type="ECO:0000256" key="2">
    <source>
        <dbReference type="ARBA" id="ARBA00012438"/>
    </source>
</evidence>
<evidence type="ECO:0000259" key="9">
    <source>
        <dbReference type="Pfam" id="PF08376"/>
    </source>
</evidence>
<evidence type="ECO:0000256" key="5">
    <source>
        <dbReference type="ARBA" id="ARBA00022777"/>
    </source>
</evidence>
<evidence type="ECO:0000313" key="11">
    <source>
        <dbReference type="Proteomes" id="UP000734823"/>
    </source>
</evidence>
<evidence type="ECO:0000256" key="7">
    <source>
        <dbReference type="SAM" id="Phobius"/>
    </source>
</evidence>
<dbReference type="InterPro" id="IPR013587">
    <property type="entry name" value="Nitrate/nitrite_sensing"/>
</dbReference>
<dbReference type="SUPFAM" id="SSF55874">
    <property type="entry name" value="ATPase domain of HSP90 chaperone/DNA topoisomerase II/histidine kinase"/>
    <property type="match status" value="1"/>
</dbReference>
<evidence type="ECO:0000313" key="10">
    <source>
        <dbReference type="EMBL" id="MBC6451369.1"/>
    </source>
</evidence>
<dbReference type="Gene3D" id="3.30.565.10">
    <property type="entry name" value="Histidine kinase-like ATPase, C-terminal domain"/>
    <property type="match status" value="1"/>
</dbReference>
<keyword evidence="4" id="KW-0808">Transferase</keyword>
<dbReference type="RefSeq" id="WP_187224449.1">
    <property type="nucleotide sequence ID" value="NZ_JABVED010000029.1"/>
</dbReference>
<dbReference type="Proteomes" id="UP000734823">
    <property type="component" value="Unassembled WGS sequence"/>
</dbReference>
<name>A0ABR7LG69_9PSEU</name>
<dbReference type="PANTHER" id="PTHR45436:SF5">
    <property type="entry name" value="SENSOR HISTIDINE KINASE TRCS"/>
    <property type="match status" value="1"/>
</dbReference>
<dbReference type="InterPro" id="IPR050428">
    <property type="entry name" value="TCS_sensor_his_kinase"/>
</dbReference>
<protein>
    <recommendedName>
        <fullName evidence="2">histidine kinase</fullName>
        <ecNumber evidence="2">2.7.13.3</ecNumber>
    </recommendedName>
</protein>
<gene>
    <name evidence="10" type="ORF">GPZ80_29840</name>
</gene>
<keyword evidence="11" id="KW-1185">Reference proteome</keyword>
<dbReference type="EMBL" id="JABVED010000029">
    <property type="protein sequence ID" value="MBC6451369.1"/>
    <property type="molecule type" value="Genomic_DNA"/>
</dbReference>
<proteinExistence type="predicted"/>
<feature type="compositionally biased region" description="Polar residues" evidence="6">
    <location>
        <begin position="685"/>
        <end position="706"/>
    </location>
</feature>
<dbReference type="Pfam" id="PF08376">
    <property type="entry name" value="NIT"/>
    <property type="match status" value="1"/>
</dbReference>
<organism evidence="10 11">
    <name type="scientific">Actinokineospora xionganensis</name>
    <dbReference type="NCBI Taxonomy" id="2684470"/>
    <lineage>
        <taxon>Bacteria</taxon>
        <taxon>Bacillati</taxon>
        <taxon>Actinomycetota</taxon>
        <taxon>Actinomycetes</taxon>
        <taxon>Pseudonocardiales</taxon>
        <taxon>Pseudonocardiaceae</taxon>
        <taxon>Actinokineospora</taxon>
    </lineage>
</organism>
<keyword evidence="7" id="KW-1133">Transmembrane helix</keyword>
<keyword evidence="7" id="KW-0812">Transmembrane</keyword>
<sequence length="706" mass="75998">MTERRRGSVRGRLTQMLAVSLTIVLSLIGYAMTVEVRNYRAVTAAVESVSLALGAQGVVHQLQRERGLTLGLLGGDSRFADGLARQRRQTDSAVAALRGELERGVPQGGEDLSAAMRGLDKLVTVRAGTDARTGKRAETFDFYTSAIAGLNEVLLTSEDIADPGLRRGLAALRTLGNVKESVGRERGFLSGVFAVGWFTDDEYVRFTEIRATKLAAAAEFERLATDAQKDAFAAAQRTQAGQQAARLEQVALLGAAGPLPENVDPMVWFESITTVIDDLRDVQTSVGDDITTQAKVLHRDAETEVIIAILVTFLAVVVLVWLVMRGIRSITLPLAKLAKDADTVASTGLPAAIAAVQAGHTGAHDEPVLVDAEACNEIVALAQSIDRVRTSAMTLAGEQALLRHNARQSLANLGHRNQNLLRRQISAISEFEQSELDPDALGRLFLLDHLATRMRRNAESLLVLVGETSPRRSGTPLPVVDVIRAALSEVEEYTRVELRGVDPVFVSGSVVTEVAHLLAELIENGLSFSPPERAVEIQGRRTKNGYLLVVTDYGIGMSAEQLDAANAKFRGVDPFLVAPTKFLGHYVIGMLAATLDIGVRLVESPTSGVSARVLLPAKLLAEAPAEPRPVIVRPRPSKALDEVPPSGGRTRNGLAKRTRRPAPEPVRPHAFETSNGRSPDDVRSMLSSFRSGHQRGTSRPSEQDTA</sequence>
<feature type="region of interest" description="Disordered" evidence="6">
    <location>
        <begin position="630"/>
        <end position="706"/>
    </location>
</feature>
<comment type="catalytic activity">
    <reaction evidence="1">
        <text>ATP + protein L-histidine = ADP + protein N-phospho-L-histidine.</text>
        <dbReference type="EC" id="2.7.13.3"/>
    </reaction>
</comment>
<dbReference type="Gene3D" id="6.10.340.10">
    <property type="match status" value="1"/>
</dbReference>
<feature type="transmembrane region" description="Helical" evidence="7">
    <location>
        <begin position="305"/>
        <end position="324"/>
    </location>
</feature>
<evidence type="ECO:0000256" key="1">
    <source>
        <dbReference type="ARBA" id="ARBA00000085"/>
    </source>
</evidence>
<keyword evidence="7" id="KW-0472">Membrane</keyword>
<keyword evidence="3" id="KW-0597">Phosphoprotein</keyword>
<dbReference type="PANTHER" id="PTHR45436">
    <property type="entry name" value="SENSOR HISTIDINE KINASE YKOH"/>
    <property type="match status" value="1"/>
</dbReference>
<evidence type="ECO:0000256" key="3">
    <source>
        <dbReference type="ARBA" id="ARBA00022553"/>
    </source>
</evidence>
<keyword evidence="5" id="KW-0418">Kinase</keyword>
<evidence type="ECO:0000259" key="8">
    <source>
        <dbReference type="Pfam" id="PF02518"/>
    </source>
</evidence>
<evidence type="ECO:0000256" key="6">
    <source>
        <dbReference type="SAM" id="MobiDB-lite"/>
    </source>
</evidence>
<dbReference type="InterPro" id="IPR003594">
    <property type="entry name" value="HATPase_dom"/>
</dbReference>
<evidence type="ECO:0000256" key="4">
    <source>
        <dbReference type="ARBA" id="ARBA00022679"/>
    </source>
</evidence>